<dbReference type="InterPro" id="IPR051066">
    <property type="entry name" value="Trans_reg/Corepressor"/>
</dbReference>
<gene>
    <name evidence="1" type="ORF">OXD698_LOCUS52909</name>
</gene>
<accession>A0A820QR53</accession>
<dbReference type="EMBL" id="CAJOAZ010029479">
    <property type="protein sequence ID" value="CAF4425558.1"/>
    <property type="molecule type" value="Genomic_DNA"/>
</dbReference>
<feature type="non-terminal residue" evidence="1">
    <location>
        <position position="1"/>
    </location>
</feature>
<feature type="non-terminal residue" evidence="1">
    <location>
        <position position="122"/>
    </location>
</feature>
<organism evidence="1 2">
    <name type="scientific">Adineta steineri</name>
    <dbReference type="NCBI Taxonomy" id="433720"/>
    <lineage>
        <taxon>Eukaryota</taxon>
        <taxon>Metazoa</taxon>
        <taxon>Spiralia</taxon>
        <taxon>Gnathifera</taxon>
        <taxon>Rotifera</taxon>
        <taxon>Eurotatoria</taxon>
        <taxon>Bdelloidea</taxon>
        <taxon>Adinetida</taxon>
        <taxon>Adinetidae</taxon>
        <taxon>Adineta</taxon>
    </lineage>
</organism>
<comment type="caution">
    <text evidence="1">The sequence shown here is derived from an EMBL/GenBank/DDBJ whole genome shotgun (WGS) entry which is preliminary data.</text>
</comment>
<dbReference type="GO" id="GO:0005667">
    <property type="term" value="C:transcription regulator complex"/>
    <property type="evidence" value="ECO:0007669"/>
    <property type="project" value="TreeGrafter"/>
</dbReference>
<sequence>YIFFVENDDELLFSPLELTSQDEKALEKFEQLNQLNPFLFSPRVSPVSYPLELVYMLLHEYNGNLQRTLASLLEGTANDIKQCRPIHRYHFSECNNWTKEEIDAFTKALQSSEKNFEVVSRA</sequence>
<dbReference type="PANTHER" id="PTHR16089">
    <property type="entry name" value="REST COREPRESSOR COREST PROTEIN-RELATED"/>
    <property type="match status" value="1"/>
</dbReference>
<dbReference type="GO" id="GO:0000118">
    <property type="term" value="C:histone deacetylase complex"/>
    <property type="evidence" value="ECO:0007669"/>
    <property type="project" value="TreeGrafter"/>
</dbReference>
<evidence type="ECO:0000313" key="1">
    <source>
        <dbReference type="EMBL" id="CAF4425558.1"/>
    </source>
</evidence>
<dbReference type="AlphaFoldDB" id="A0A820QR53"/>
<protein>
    <submittedName>
        <fullName evidence="1">Uncharacterized protein</fullName>
    </submittedName>
</protein>
<evidence type="ECO:0000313" key="2">
    <source>
        <dbReference type="Proteomes" id="UP000663844"/>
    </source>
</evidence>
<dbReference type="GO" id="GO:0003714">
    <property type="term" value="F:transcription corepressor activity"/>
    <property type="evidence" value="ECO:0007669"/>
    <property type="project" value="TreeGrafter"/>
</dbReference>
<proteinExistence type="predicted"/>
<name>A0A820QR53_9BILA</name>
<dbReference type="PANTHER" id="PTHR16089:SF28">
    <property type="entry name" value="REST COREPRESSOR"/>
    <property type="match status" value="1"/>
</dbReference>
<dbReference type="GO" id="GO:0006357">
    <property type="term" value="P:regulation of transcription by RNA polymerase II"/>
    <property type="evidence" value="ECO:0007669"/>
    <property type="project" value="TreeGrafter"/>
</dbReference>
<reference evidence="1" key="1">
    <citation type="submission" date="2021-02" db="EMBL/GenBank/DDBJ databases">
        <authorList>
            <person name="Nowell W R."/>
        </authorList>
    </citation>
    <scope>NUCLEOTIDE SEQUENCE</scope>
</reference>
<dbReference type="Proteomes" id="UP000663844">
    <property type="component" value="Unassembled WGS sequence"/>
</dbReference>